<dbReference type="Pfam" id="PF04055">
    <property type="entry name" value="Radical_SAM"/>
    <property type="match status" value="1"/>
</dbReference>
<reference evidence="7 8" key="1">
    <citation type="submission" date="2020-09" db="EMBL/GenBank/DDBJ databases">
        <title>Roseomonas.</title>
        <authorList>
            <person name="Zhu W."/>
        </authorList>
    </citation>
    <scope>NUCLEOTIDE SEQUENCE [LARGE SCALE GENOMIC DNA]</scope>
    <source>
        <strain evidence="7 8">1311</strain>
    </source>
</reference>
<evidence type="ECO:0000256" key="1">
    <source>
        <dbReference type="ARBA" id="ARBA00001966"/>
    </source>
</evidence>
<dbReference type="InterPro" id="IPR023885">
    <property type="entry name" value="4Fe4S-binding_SPASM_dom"/>
</dbReference>
<dbReference type="CDD" id="cd01335">
    <property type="entry name" value="Radical_SAM"/>
    <property type="match status" value="1"/>
</dbReference>
<dbReference type="Proteomes" id="UP001518990">
    <property type="component" value="Unassembled WGS sequence"/>
</dbReference>
<dbReference type="RefSeq" id="WP_207447739.1">
    <property type="nucleotide sequence ID" value="NZ_CP061094.1"/>
</dbReference>
<dbReference type="SFLD" id="SFLDS00029">
    <property type="entry name" value="Radical_SAM"/>
    <property type="match status" value="1"/>
</dbReference>
<dbReference type="InterPro" id="IPR013785">
    <property type="entry name" value="Aldolase_TIM"/>
</dbReference>
<dbReference type="PANTHER" id="PTHR11228">
    <property type="entry name" value="RADICAL SAM DOMAIN PROTEIN"/>
    <property type="match status" value="1"/>
</dbReference>
<evidence type="ECO:0000256" key="4">
    <source>
        <dbReference type="ARBA" id="ARBA00023004"/>
    </source>
</evidence>
<proteinExistence type="predicted"/>
<comment type="caution">
    <text evidence="7">The sequence shown here is derived from an EMBL/GenBank/DDBJ whole genome shotgun (WGS) entry which is preliminary data.</text>
</comment>
<keyword evidence="8" id="KW-1185">Reference proteome</keyword>
<keyword evidence="3" id="KW-0479">Metal-binding</keyword>
<dbReference type="InterPro" id="IPR058240">
    <property type="entry name" value="rSAM_sf"/>
</dbReference>
<accession>A0ABS3KFQ9</accession>
<evidence type="ECO:0000313" key="8">
    <source>
        <dbReference type="Proteomes" id="UP001518990"/>
    </source>
</evidence>
<name>A0ABS3KFQ9_9PROT</name>
<keyword evidence="2" id="KW-0949">S-adenosyl-L-methionine</keyword>
<dbReference type="PANTHER" id="PTHR11228:SF7">
    <property type="entry name" value="PQQA PEPTIDE CYCLASE"/>
    <property type="match status" value="1"/>
</dbReference>
<gene>
    <name evidence="7" type="ORF">IAI60_12790</name>
</gene>
<evidence type="ECO:0000256" key="2">
    <source>
        <dbReference type="ARBA" id="ARBA00022691"/>
    </source>
</evidence>
<dbReference type="EMBL" id="JACTNF010000012">
    <property type="protein sequence ID" value="MBO1075483.1"/>
    <property type="molecule type" value="Genomic_DNA"/>
</dbReference>
<dbReference type="Gene3D" id="3.20.20.70">
    <property type="entry name" value="Aldolase class I"/>
    <property type="match status" value="1"/>
</dbReference>
<dbReference type="InterPro" id="IPR050377">
    <property type="entry name" value="Radical_SAM_PqqE_MftC-like"/>
</dbReference>
<dbReference type="InterPro" id="IPR007197">
    <property type="entry name" value="rSAM"/>
</dbReference>
<evidence type="ECO:0000256" key="5">
    <source>
        <dbReference type="ARBA" id="ARBA00023014"/>
    </source>
</evidence>
<protein>
    <submittedName>
        <fullName evidence="7">Radical SAM protein</fullName>
    </submittedName>
</protein>
<evidence type="ECO:0000259" key="6">
    <source>
        <dbReference type="PROSITE" id="PS51918"/>
    </source>
</evidence>
<dbReference type="Pfam" id="PF13186">
    <property type="entry name" value="SPASM"/>
    <property type="match status" value="1"/>
</dbReference>
<dbReference type="PROSITE" id="PS51918">
    <property type="entry name" value="RADICAL_SAM"/>
    <property type="match status" value="1"/>
</dbReference>
<evidence type="ECO:0000256" key="3">
    <source>
        <dbReference type="ARBA" id="ARBA00022723"/>
    </source>
</evidence>
<comment type="cofactor">
    <cofactor evidence="1">
        <name>[4Fe-4S] cluster</name>
        <dbReference type="ChEBI" id="CHEBI:49883"/>
    </cofactor>
</comment>
<sequence>MPAVKQGLRQAEQGLGLLEHTVGQVLPSVIQPRPRRLTIAVTAHCNLRCTGCRYGRDFMPGEHLTLEEVRQTLSDARDSGVELVRLYGGEPLLHRDLPEMVRHSLQLGMATYVTTNGTLLRQKIDALFEAGLRNITIGFYGTGEDYDNYVNRKDRFRRLEEGLSYARARYGSALSLQLNYLVMRPTCNLPALHAAWDFAQRFDMSFHTDLVHYSLPYFTDGNEGGLNFMPEHREMLEDFVRELSRLKQQHPRRVRESLPSIHSIPDWLLKGPDMRIPCDVKNLLWIGADGTVQLCYVTFRLGNIRERPLREMLFTPEHKSAARDAFKLNCPNCHCERDGRIQKHLPSRLNYANPPGSAPAGAPA</sequence>
<keyword evidence="4" id="KW-0408">Iron</keyword>
<dbReference type="SUPFAM" id="SSF102114">
    <property type="entry name" value="Radical SAM enzymes"/>
    <property type="match status" value="1"/>
</dbReference>
<evidence type="ECO:0000313" key="7">
    <source>
        <dbReference type="EMBL" id="MBO1075483.1"/>
    </source>
</evidence>
<dbReference type="SFLD" id="SFLDG01067">
    <property type="entry name" value="SPASM/twitch_domain_containing"/>
    <property type="match status" value="1"/>
</dbReference>
<keyword evidence="5" id="KW-0411">Iron-sulfur</keyword>
<organism evidence="7 8">
    <name type="scientific">Roseomonas marmotae</name>
    <dbReference type="NCBI Taxonomy" id="2768161"/>
    <lineage>
        <taxon>Bacteria</taxon>
        <taxon>Pseudomonadati</taxon>
        <taxon>Pseudomonadota</taxon>
        <taxon>Alphaproteobacteria</taxon>
        <taxon>Acetobacterales</taxon>
        <taxon>Roseomonadaceae</taxon>
        <taxon>Roseomonas</taxon>
    </lineage>
</organism>
<feature type="domain" description="Radical SAM core" evidence="6">
    <location>
        <begin position="31"/>
        <end position="259"/>
    </location>
</feature>